<evidence type="ECO:0000313" key="1">
    <source>
        <dbReference type="EMBL" id="KAI4338827.1"/>
    </source>
</evidence>
<dbReference type="EMBL" id="CM042886">
    <property type="protein sequence ID" value="KAI4338827.1"/>
    <property type="molecule type" value="Genomic_DNA"/>
</dbReference>
<organism evidence="1 2">
    <name type="scientific">Melastoma candidum</name>
    <dbReference type="NCBI Taxonomy" id="119954"/>
    <lineage>
        <taxon>Eukaryota</taxon>
        <taxon>Viridiplantae</taxon>
        <taxon>Streptophyta</taxon>
        <taxon>Embryophyta</taxon>
        <taxon>Tracheophyta</taxon>
        <taxon>Spermatophyta</taxon>
        <taxon>Magnoliopsida</taxon>
        <taxon>eudicotyledons</taxon>
        <taxon>Gunneridae</taxon>
        <taxon>Pentapetalae</taxon>
        <taxon>rosids</taxon>
        <taxon>malvids</taxon>
        <taxon>Myrtales</taxon>
        <taxon>Melastomataceae</taxon>
        <taxon>Melastomatoideae</taxon>
        <taxon>Melastomateae</taxon>
        <taxon>Melastoma</taxon>
    </lineage>
</organism>
<dbReference type="Proteomes" id="UP001057402">
    <property type="component" value="Chromosome 7"/>
</dbReference>
<gene>
    <name evidence="1" type="ORF">MLD38_023839</name>
</gene>
<comment type="caution">
    <text evidence="1">The sequence shown here is derived from an EMBL/GenBank/DDBJ whole genome shotgun (WGS) entry which is preliminary data.</text>
</comment>
<reference evidence="2" key="1">
    <citation type="journal article" date="2023" name="Front. Plant Sci.">
        <title>Chromosomal-level genome assembly of Melastoma candidum provides insights into trichome evolution.</title>
        <authorList>
            <person name="Zhong Y."/>
            <person name="Wu W."/>
            <person name="Sun C."/>
            <person name="Zou P."/>
            <person name="Liu Y."/>
            <person name="Dai S."/>
            <person name="Zhou R."/>
        </authorList>
    </citation>
    <scope>NUCLEOTIDE SEQUENCE [LARGE SCALE GENOMIC DNA]</scope>
</reference>
<name>A0ACB9NRC6_9MYRT</name>
<protein>
    <submittedName>
        <fullName evidence="1">Uncharacterized protein</fullName>
    </submittedName>
</protein>
<accession>A0ACB9NRC6</accession>
<keyword evidence="2" id="KW-1185">Reference proteome</keyword>
<evidence type="ECO:0000313" key="2">
    <source>
        <dbReference type="Proteomes" id="UP001057402"/>
    </source>
</evidence>
<sequence>MAASFSNAAYERLPLEEDDDGVQLQGSGGIGSPGSGGGGQTQQQQQQQMMGDPNTSPLFQGMPPNLLNSIQLPSEAYWPPGGRPPY</sequence>
<proteinExistence type="predicted"/>